<feature type="transmembrane region" description="Helical" evidence="2">
    <location>
        <begin position="750"/>
        <end position="772"/>
    </location>
</feature>
<proteinExistence type="predicted"/>
<reference evidence="4" key="2">
    <citation type="submission" date="2015-01" db="EMBL/GenBank/DDBJ databases">
        <title>Evolutionary Origins and Diversification of the Mycorrhizal Mutualists.</title>
        <authorList>
            <consortium name="DOE Joint Genome Institute"/>
            <consortium name="Mycorrhizal Genomics Consortium"/>
            <person name="Kohler A."/>
            <person name="Kuo A."/>
            <person name="Nagy L.G."/>
            <person name="Floudas D."/>
            <person name="Copeland A."/>
            <person name="Barry K.W."/>
            <person name="Cichocki N."/>
            <person name="Veneault-Fourrey C."/>
            <person name="LaButti K."/>
            <person name="Lindquist E.A."/>
            <person name="Lipzen A."/>
            <person name="Lundell T."/>
            <person name="Morin E."/>
            <person name="Murat C."/>
            <person name="Riley R."/>
            <person name="Ohm R."/>
            <person name="Sun H."/>
            <person name="Tunlid A."/>
            <person name="Henrissat B."/>
            <person name="Grigoriev I.V."/>
            <person name="Hibbett D.S."/>
            <person name="Martin F."/>
        </authorList>
    </citation>
    <scope>NUCLEOTIDE SEQUENCE [LARGE SCALE GENOMIC DNA]</scope>
    <source>
        <strain evidence="4">LaAM-08-1</strain>
    </source>
</reference>
<dbReference type="EMBL" id="KN838815">
    <property type="protein sequence ID" value="KIJ93970.1"/>
    <property type="molecule type" value="Genomic_DNA"/>
</dbReference>
<keyword evidence="2" id="KW-1133">Transmembrane helix</keyword>
<accession>A0A0C9WRF1</accession>
<evidence type="ECO:0000313" key="3">
    <source>
        <dbReference type="EMBL" id="KIJ93970.1"/>
    </source>
</evidence>
<dbReference type="HOGENOM" id="CLU_313308_0_0_1"/>
<feature type="region of interest" description="Disordered" evidence="1">
    <location>
        <begin position="825"/>
        <end position="844"/>
    </location>
</feature>
<protein>
    <submittedName>
        <fullName evidence="3">Uncharacterized protein</fullName>
    </submittedName>
</protein>
<keyword evidence="4" id="KW-1185">Reference proteome</keyword>
<evidence type="ECO:0000313" key="4">
    <source>
        <dbReference type="Proteomes" id="UP000054477"/>
    </source>
</evidence>
<keyword evidence="2" id="KW-0812">Transmembrane</keyword>
<dbReference type="OrthoDB" id="3066114at2759"/>
<reference evidence="3 4" key="1">
    <citation type="submission" date="2014-04" db="EMBL/GenBank/DDBJ databases">
        <authorList>
            <consortium name="DOE Joint Genome Institute"/>
            <person name="Kuo A."/>
            <person name="Kohler A."/>
            <person name="Nagy L.G."/>
            <person name="Floudas D."/>
            <person name="Copeland A."/>
            <person name="Barry K.W."/>
            <person name="Cichocki N."/>
            <person name="Veneault-Fourrey C."/>
            <person name="LaButti K."/>
            <person name="Lindquist E.A."/>
            <person name="Lipzen A."/>
            <person name="Lundell T."/>
            <person name="Morin E."/>
            <person name="Murat C."/>
            <person name="Sun H."/>
            <person name="Tunlid A."/>
            <person name="Henrissat B."/>
            <person name="Grigoriev I.V."/>
            <person name="Hibbett D.S."/>
            <person name="Martin F."/>
            <person name="Nordberg H.P."/>
            <person name="Cantor M.N."/>
            <person name="Hua S.X."/>
        </authorList>
    </citation>
    <scope>NUCLEOTIDE SEQUENCE [LARGE SCALE GENOMIC DNA]</scope>
    <source>
        <strain evidence="3 4">LaAM-08-1</strain>
    </source>
</reference>
<dbReference type="AlphaFoldDB" id="A0A0C9WRF1"/>
<evidence type="ECO:0000256" key="2">
    <source>
        <dbReference type="SAM" id="Phobius"/>
    </source>
</evidence>
<feature type="region of interest" description="Disordered" evidence="1">
    <location>
        <begin position="1"/>
        <end position="21"/>
    </location>
</feature>
<name>A0A0C9WRF1_9AGAR</name>
<dbReference type="InterPro" id="IPR015943">
    <property type="entry name" value="WD40/YVTN_repeat-like_dom_sf"/>
</dbReference>
<keyword evidence="2" id="KW-0472">Membrane</keyword>
<dbReference type="Gene3D" id="2.130.10.10">
    <property type="entry name" value="YVTN repeat-like/Quinoprotein amine dehydrogenase"/>
    <property type="match status" value="1"/>
</dbReference>
<evidence type="ECO:0000256" key="1">
    <source>
        <dbReference type="SAM" id="MobiDB-lite"/>
    </source>
</evidence>
<gene>
    <name evidence="3" type="ORF">K443DRAFT_643205</name>
</gene>
<organism evidence="3 4">
    <name type="scientific">Laccaria amethystina LaAM-08-1</name>
    <dbReference type="NCBI Taxonomy" id="1095629"/>
    <lineage>
        <taxon>Eukaryota</taxon>
        <taxon>Fungi</taxon>
        <taxon>Dikarya</taxon>
        <taxon>Basidiomycota</taxon>
        <taxon>Agaricomycotina</taxon>
        <taxon>Agaricomycetes</taxon>
        <taxon>Agaricomycetidae</taxon>
        <taxon>Agaricales</taxon>
        <taxon>Agaricineae</taxon>
        <taxon>Hydnangiaceae</taxon>
        <taxon>Laccaria</taxon>
    </lineage>
</organism>
<dbReference type="Proteomes" id="UP000054477">
    <property type="component" value="Unassembled WGS sequence"/>
</dbReference>
<dbReference type="SUPFAM" id="SSF82171">
    <property type="entry name" value="DPP6 N-terminal domain-like"/>
    <property type="match status" value="1"/>
</dbReference>
<sequence>MLTYGQVRGSTSRRAHVPASRAGAQNTNFNVVFGLHFPLDSPGGKLEAFPVSHRQGERLPDVHVIQKFKSSNPPLTPIIRRMKVTIGVDQLIVYGYRLDTLPPNESLSDVPSSIPWPGEIAVFSVGKRVPFLSNPRAIKKKKINMAIALYISRTTEALDTGNVPCAHVTALAPGVFLNHRTPRHSTTLKGSLKLRIRKRLMLNHLPFHSGDASFRAAFHMEGNLLVDKCSIGAVAFSPEGAYVATGDDQGHVDIRSTENWAIIRKYNSGSKIRAIVWHPTQPLTLFMGTGAGNLYTISIKSQRVSFYFSLKTLDSQTPNHQAEILRREYAGFIQAISANIDGSQLAVGFTSEVEVGVVLVDDPVSRELKMALTLTSTLTQSLELHRPFKRLPITNRRAASLVPHTISYLGPESVLVGFLDFGVFSYSTHAPFQQLWNIQPRGDHPYMGRIALSPLQDLLAATNFIDGIDWYSIKTQKYIGSTRYDIKGKDGSVRAVGIDFVDNVTVVAGHPDGGVVLARPTMNSPVRFDLKADTKRLGDSLLEFGRPAGIPTVLLTHSEKEAANLVILKVALPFVGAVDGPMAAGAPSASISGLPISGSADTPATVTPEDRVKNRKWPRVLLVFSIPCLVLVVWASKPQINIVSHLTPYIKTLGAPGEVAGLADELGLWAGTLWSSRAEPTIAGTISVSQPADLHLAPTISETLQLPVSHHTVTVISTATETKTITVTEYNQETTISAPGKVQVPGARGCISMSTALFLLVGGAAIGALMVYDPRYVMVGRDWIKAMRTKWPWVKSTEAAPKRNEEKLGLVGLVEMKAPANVEAKEAPANANSNKARVQRRNCGGNDTAARHDVILALNRSLASKEVESRFVDSWVPTRSPNSLQNTLPLSNLRLKDDDVSMLIPISLTIYTVTRGNGSSGRQILVKGRAATNLA</sequence>